<name>A0A238J2A5_9RHOB</name>
<feature type="domain" description="AMP-dependent synthetase/ligase" evidence="5">
    <location>
        <begin position="37"/>
        <end position="405"/>
    </location>
</feature>
<dbReference type="Gene3D" id="3.30.300.30">
    <property type="match status" value="1"/>
</dbReference>
<dbReference type="Gene3D" id="3.40.50.12780">
    <property type="entry name" value="N-terminal domain of ligase-like"/>
    <property type="match status" value="1"/>
</dbReference>
<dbReference type="InterPro" id="IPR042099">
    <property type="entry name" value="ANL_N_sf"/>
</dbReference>
<dbReference type="InterPro" id="IPR020845">
    <property type="entry name" value="AMP-binding_CS"/>
</dbReference>
<dbReference type="OrthoDB" id="9803968at2"/>
<evidence type="ECO:0000259" key="6">
    <source>
        <dbReference type="Pfam" id="PF13193"/>
    </source>
</evidence>
<dbReference type="GO" id="GO:0003987">
    <property type="term" value="F:acetate-CoA ligase activity"/>
    <property type="evidence" value="ECO:0007669"/>
    <property type="project" value="UniProtKB-EC"/>
</dbReference>
<dbReference type="GO" id="GO:0006633">
    <property type="term" value="P:fatty acid biosynthetic process"/>
    <property type="evidence" value="ECO:0007669"/>
    <property type="project" value="TreeGrafter"/>
</dbReference>
<dbReference type="Pfam" id="PF13193">
    <property type="entry name" value="AMP-binding_C"/>
    <property type="match status" value="1"/>
</dbReference>
<dbReference type="GO" id="GO:0006637">
    <property type="term" value="P:acyl-CoA metabolic process"/>
    <property type="evidence" value="ECO:0007669"/>
    <property type="project" value="TreeGrafter"/>
</dbReference>
<evidence type="ECO:0000256" key="4">
    <source>
        <dbReference type="ARBA" id="ARBA00022840"/>
    </source>
</evidence>
<dbReference type="RefSeq" id="WP_093974271.1">
    <property type="nucleotide sequence ID" value="NZ_FXXQ01000008.1"/>
</dbReference>
<evidence type="ECO:0000256" key="2">
    <source>
        <dbReference type="ARBA" id="ARBA00022598"/>
    </source>
</evidence>
<evidence type="ECO:0000256" key="1">
    <source>
        <dbReference type="ARBA" id="ARBA00006432"/>
    </source>
</evidence>
<reference evidence="7 8" key="1">
    <citation type="submission" date="2017-05" db="EMBL/GenBank/DDBJ databases">
        <authorList>
            <person name="Song R."/>
            <person name="Chenine A.L."/>
            <person name="Ruprecht R.M."/>
        </authorList>
    </citation>
    <scope>NUCLEOTIDE SEQUENCE [LARGE SCALE GENOMIC DNA]</scope>
    <source>
        <strain evidence="7 8">CECT 8489</strain>
    </source>
</reference>
<comment type="similarity">
    <text evidence="1">Belongs to the ATP-dependent AMP-binding enzyme family.</text>
</comment>
<proteinExistence type="inferred from homology"/>
<dbReference type="Proteomes" id="UP000201838">
    <property type="component" value="Unassembled WGS sequence"/>
</dbReference>
<dbReference type="InterPro" id="IPR045851">
    <property type="entry name" value="AMP-bd_C_sf"/>
</dbReference>
<accession>A0A238J2A5</accession>
<organism evidence="7 8">
    <name type="scientific">Boseongicola aestuarii</name>
    <dbReference type="NCBI Taxonomy" id="1470561"/>
    <lineage>
        <taxon>Bacteria</taxon>
        <taxon>Pseudomonadati</taxon>
        <taxon>Pseudomonadota</taxon>
        <taxon>Alphaproteobacteria</taxon>
        <taxon>Rhodobacterales</taxon>
        <taxon>Paracoccaceae</taxon>
        <taxon>Boseongicola</taxon>
    </lineage>
</organism>
<keyword evidence="3" id="KW-0547">Nucleotide-binding</keyword>
<keyword evidence="8" id="KW-1185">Reference proteome</keyword>
<dbReference type="EMBL" id="FXXQ01000008">
    <property type="protein sequence ID" value="SMX24305.1"/>
    <property type="molecule type" value="Genomic_DNA"/>
</dbReference>
<dbReference type="SUPFAM" id="SSF56801">
    <property type="entry name" value="Acetyl-CoA synthetase-like"/>
    <property type="match status" value="1"/>
</dbReference>
<dbReference type="Pfam" id="PF00501">
    <property type="entry name" value="AMP-binding"/>
    <property type="match status" value="1"/>
</dbReference>
<evidence type="ECO:0000256" key="3">
    <source>
        <dbReference type="ARBA" id="ARBA00022741"/>
    </source>
</evidence>
<dbReference type="PROSITE" id="PS00455">
    <property type="entry name" value="AMP_BINDING"/>
    <property type="match status" value="1"/>
</dbReference>
<dbReference type="InterPro" id="IPR025110">
    <property type="entry name" value="AMP-bd_C"/>
</dbReference>
<dbReference type="GO" id="GO:0015645">
    <property type="term" value="F:fatty acid ligase activity"/>
    <property type="evidence" value="ECO:0007669"/>
    <property type="project" value="TreeGrafter"/>
</dbReference>
<dbReference type="InterPro" id="IPR051087">
    <property type="entry name" value="Mitochondrial_ACSM"/>
</dbReference>
<evidence type="ECO:0000259" key="5">
    <source>
        <dbReference type="Pfam" id="PF00501"/>
    </source>
</evidence>
<dbReference type="EC" id="6.2.1.1" evidence="7"/>
<dbReference type="AlphaFoldDB" id="A0A238J2A5"/>
<dbReference type="PANTHER" id="PTHR43605">
    <property type="entry name" value="ACYL-COENZYME A SYNTHETASE"/>
    <property type="match status" value="1"/>
</dbReference>
<dbReference type="PANTHER" id="PTHR43605:SF10">
    <property type="entry name" value="ACYL-COA SYNTHETASE MEDIUM CHAIN FAMILY MEMBER 3"/>
    <property type="match status" value="1"/>
</dbReference>
<protein>
    <submittedName>
        <fullName evidence="7">Acetyl-coenzyme A synthetase</fullName>
        <ecNumber evidence="7">6.2.1.1</ecNumber>
    </submittedName>
</protein>
<evidence type="ECO:0000313" key="8">
    <source>
        <dbReference type="Proteomes" id="UP000201838"/>
    </source>
</evidence>
<gene>
    <name evidence="7" type="primary">acsA_3</name>
    <name evidence="7" type="ORF">BOA8489_02429</name>
</gene>
<sequence length="542" mass="58313">MNISDLSLLPAGNWAEVNRAFTWRVQPDFSMARACCDDWARMSPDRTAIIDLAEDGTRVVWTFGRLKDASDRLAAAMRHAGVRKGDRVAILLSQCPEVMVAHFAAMKLGAVVLPLFTLFGEDALSYRLIDSGAVVAVTDAAHLDKLVGAAAGSALHTIVTKGGVSAAGAPRIVSWEDALAGAQVDFRAAQVGAEDPAVLIYTSGTTGAPKGALHAHRFLLGHLPSVEMVLERPRAGDIAWTPADWAWIGGLMDLAMPTLYFGLPLVSQRMRKFDPEAAFRLIRDERISIMFLPPTALKMMRQVEVPRGLSTRAIGSGGESLGADFLAWGVNELRAPINELYGQTECNLVVSSSAGLGVTKPGTMGRAVPGHEVAIIDESGTPLPAGEVGEIAVRRGDPVMFLGYWNLPDKTKEKFVGDWLRTGDLGRADEEGYLTYVGRDDDVITSAGYRIGPTEIENCLIGDPDVVNAAVVGVPDPARTEIVKAFVVVREGAPVEGLSERLIQRVRDRVSPHVAPRAVEFLEALPVTATGKIMRRVLRERG</sequence>
<evidence type="ECO:0000313" key="7">
    <source>
        <dbReference type="EMBL" id="SMX24305.1"/>
    </source>
</evidence>
<dbReference type="GO" id="GO:0004321">
    <property type="term" value="F:fatty-acyl-CoA synthase activity"/>
    <property type="evidence" value="ECO:0007669"/>
    <property type="project" value="TreeGrafter"/>
</dbReference>
<keyword evidence="4" id="KW-0067">ATP-binding</keyword>
<dbReference type="GO" id="GO:0005524">
    <property type="term" value="F:ATP binding"/>
    <property type="evidence" value="ECO:0007669"/>
    <property type="project" value="UniProtKB-KW"/>
</dbReference>
<feature type="domain" description="AMP-binding enzyme C-terminal" evidence="6">
    <location>
        <begin position="455"/>
        <end position="532"/>
    </location>
</feature>
<keyword evidence="2 7" id="KW-0436">Ligase</keyword>
<dbReference type="InterPro" id="IPR000873">
    <property type="entry name" value="AMP-dep_synth/lig_dom"/>
</dbReference>